<dbReference type="AlphaFoldDB" id="A0A4R6PLS0"/>
<dbReference type="InterPro" id="IPR036165">
    <property type="entry name" value="YefM-like_sf"/>
</dbReference>
<dbReference type="Gene3D" id="3.40.1620.10">
    <property type="entry name" value="YefM-like domain"/>
    <property type="match status" value="1"/>
</dbReference>
<comment type="similarity">
    <text evidence="1 2">Belongs to the phD/YefM antitoxin family.</text>
</comment>
<gene>
    <name evidence="3" type="ORF">DFR75_103424</name>
</gene>
<dbReference type="InterPro" id="IPR051405">
    <property type="entry name" value="phD/YefM_antitoxin"/>
</dbReference>
<dbReference type="Pfam" id="PF02604">
    <property type="entry name" value="PhdYeFM_antitox"/>
    <property type="match status" value="1"/>
</dbReference>
<sequence>MTDTVSASEARNKLFPLIEEVNNDRTAIHITSKKGNAVLLSEEEFNSMQETLYLLRSPANAARLAQGIAQAESGDVVEFQPEGDR</sequence>
<comment type="function">
    <text evidence="2">Antitoxin component of a type II toxin-antitoxin (TA) system.</text>
</comment>
<dbReference type="PANTHER" id="PTHR33713:SF6">
    <property type="entry name" value="ANTITOXIN YEFM"/>
    <property type="match status" value="1"/>
</dbReference>
<reference evidence="3 4" key="1">
    <citation type="submission" date="2019-03" db="EMBL/GenBank/DDBJ databases">
        <title>Genomic Encyclopedia of Type Strains, Phase IV (KMG-IV): sequencing the most valuable type-strain genomes for metagenomic binning, comparative biology and taxonomic classification.</title>
        <authorList>
            <person name="Goeker M."/>
        </authorList>
    </citation>
    <scope>NUCLEOTIDE SEQUENCE [LARGE SCALE GENOMIC DNA]</scope>
    <source>
        <strain evidence="3 4">DSM 44496</strain>
    </source>
</reference>
<proteinExistence type="inferred from homology"/>
<dbReference type="RefSeq" id="WP_067486861.1">
    <property type="nucleotide sequence ID" value="NZ_JBHXPO010000006.1"/>
</dbReference>
<dbReference type="Proteomes" id="UP000295087">
    <property type="component" value="Unassembled WGS sequence"/>
</dbReference>
<dbReference type="SUPFAM" id="SSF143120">
    <property type="entry name" value="YefM-like"/>
    <property type="match status" value="1"/>
</dbReference>
<dbReference type="NCBIfam" id="TIGR01552">
    <property type="entry name" value="phd_fam"/>
    <property type="match status" value="1"/>
</dbReference>
<comment type="caution">
    <text evidence="3">The sequence shown here is derived from an EMBL/GenBank/DDBJ whole genome shotgun (WGS) entry which is preliminary data.</text>
</comment>
<name>A0A4R6PLS0_NOCIG</name>
<dbReference type="Gene3D" id="6.10.250.330">
    <property type="match status" value="1"/>
</dbReference>
<organism evidence="3 4">
    <name type="scientific">Nocardia ignorata</name>
    <dbReference type="NCBI Taxonomy" id="145285"/>
    <lineage>
        <taxon>Bacteria</taxon>
        <taxon>Bacillati</taxon>
        <taxon>Actinomycetota</taxon>
        <taxon>Actinomycetes</taxon>
        <taxon>Mycobacteriales</taxon>
        <taxon>Nocardiaceae</taxon>
        <taxon>Nocardia</taxon>
    </lineage>
</organism>
<accession>A0A4R6PLS0</accession>
<protein>
    <recommendedName>
        <fullName evidence="2">Antitoxin</fullName>
    </recommendedName>
</protein>
<evidence type="ECO:0000256" key="2">
    <source>
        <dbReference type="RuleBase" id="RU362080"/>
    </source>
</evidence>
<evidence type="ECO:0000313" key="3">
    <source>
        <dbReference type="EMBL" id="TDP38766.1"/>
    </source>
</evidence>
<dbReference type="EMBL" id="SNXK01000003">
    <property type="protein sequence ID" value="TDP38766.1"/>
    <property type="molecule type" value="Genomic_DNA"/>
</dbReference>
<dbReference type="PANTHER" id="PTHR33713">
    <property type="entry name" value="ANTITOXIN YAFN-RELATED"/>
    <property type="match status" value="1"/>
</dbReference>
<evidence type="ECO:0000256" key="1">
    <source>
        <dbReference type="ARBA" id="ARBA00009981"/>
    </source>
</evidence>
<dbReference type="InterPro" id="IPR006442">
    <property type="entry name" value="Antitoxin_Phd/YefM"/>
</dbReference>
<evidence type="ECO:0000313" key="4">
    <source>
        <dbReference type="Proteomes" id="UP000295087"/>
    </source>
</evidence>
<keyword evidence="4" id="KW-1185">Reference proteome</keyword>